<evidence type="ECO:0000256" key="1">
    <source>
        <dbReference type="SAM" id="MobiDB-lite"/>
    </source>
</evidence>
<protein>
    <submittedName>
        <fullName evidence="2">Uncharacterized protein</fullName>
    </submittedName>
</protein>
<gene>
    <name evidence="2" type="ORF">PITG_06839</name>
</gene>
<dbReference type="KEGG" id="pif:PITG_06839"/>
<dbReference type="Proteomes" id="UP000006643">
    <property type="component" value="Unassembled WGS sequence"/>
</dbReference>
<dbReference type="VEuPathDB" id="FungiDB:PITG_06839"/>
<dbReference type="InParanoid" id="D0N6K6"/>
<dbReference type="STRING" id="403677.D0N6K6"/>
<dbReference type="RefSeq" id="XP_002904823.1">
    <property type="nucleotide sequence ID" value="XM_002904777.1"/>
</dbReference>
<name>D0N6K6_PHYIT</name>
<evidence type="ECO:0000313" key="3">
    <source>
        <dbReference type="Proteomes" id="UP000006643"/>
    </source>
</evidence>
<reference evidence="3" key="1">
    <citation type="journal article" date="2009" name="Nature">
        <title>Genome sequence and analysis of the Irish potato famine pathogen Phytophthora infestans.</title>
        <authorList>
            <consortium name="The Broad Institute Genome Sequencing Platform"/>
            <person name="Haas B.J."/>
            <person name="Kamoun S."/>
            <person name="Zody M.C."/>
            <person name="Jiang R.H."/>
            <person name="Handsaker R.E."/>
            <person name="Cano L.M."/>
            <person name="Grabherr M."/>
            <person name="Kodira C.D."/>
            <person name="Raffaele S."/>
            <person name="Torto-Alalibo T."/>
            <person name="Bozkurt T.O."/>
            <person name="Ah-Fong A.M."/>
            <person name="Alvarado L."/>
            <person name="Anderson V.L."/>
            <person name="Armstrong M.R."/>
            <person name="Avrova A."/>
            <person name="Baxter L."/>
            <person name="Beynon J."/>
            <person name="Boevink P.C."/>
            <person name="Bollmann S.R."/>
            <person name="Bos J.I."/>
            <person name="Bulone V."/>
            <person name="Cai G."/>
            <person name="Cakir C."/>
            <person name="Carrington J.C."/>
            <person name="Chawner M."/>
            <person name="Conti L."/>
            <person name="Costanzo S."/>
            <person name="Ewan R."/>
            <person name="Fahlgren N."/>
            <person name="Fischbach M.A."/>
            <person name="Fugelstad J."/>
            <person name="Gilroy E.M."/>
            <person name="Gnerre S."/>
            <person name="Green P.J."/>
            <person name="Grenville-Briggs L.J."/>
            <person name="Griffith J."/>
            <person name="Grunwald N.J."/>
            <person name="Horn K."/>
            <person name="Horner N.R."/>
            <person name="Hu C.H."/>
            <person name="Huitema E."/>
            <person name="Jeong D.H."/>
            <person name="Jones A.M."/>
            <person name="Jones J.D."/>
            <person name="Jones R.W."/>
            <person name="Karlsson E.K."/>
            <person name="Kunjeti S.G."/>
            <person name="Lamour K."/>
            <person name="Liu Z."/>
            <person name="Ma L."/>
            <person name="Maclean D."/>
            <person name="Chibucos M.C."/>
            <person name="McDonald H."/>
            <person name="McWalters J."/>
            <person name="Meijer H.J."/>
            <person name="Morgan W."/>
            <person name="Morris P.F."/>
            <person name="Munro C.A."/>
            <person name="O'Neill K."/>
            <person name="Ospina-Giraldo M."/>
            <person name="Pinzon A."/>
            <person name="Pritchard L."/>
            <person name="Ramsahoye B."/>
            <person name="Ren Q."/>
            <person name="Restrepo S."/>
            <person name="Roy S."/>
            <person name="Sadanandom A."/>
            <person name="Savidor A."/>
            <person name="Schornack S."/>
            <person name="Schwartz D.C."/>
            <person name="Schumann U.D."/>
            <person name="Schwessinger B."/>
            <person name="Seyer L."/>
            <person name="Sharpe T."/>
            <person name="Silvar C."/>
            <person name="Song J."/>
            <person name="Studholme D.J."/>
            <person name="Sykes S."/>
            <person name="Thines M."/>
            <person name="van de Vondervoort P.J."/>
            <person name="Phuntumart V."/>
            <person name="Wawra S."/>
            <person name="Weide R."/>
            <person name="Win J."/>
            <person name="Young C."/>
            <person name="Zhou S."/>
            <person name="Fry W."/>
            <person name="Meyers B.C."/>
            <person name="van West P."/>
            <person name="Ristaino J."/>
            <person name="Govers F."/>
            <person name="Birch P.R."/>
            <person name="Whisson S.C."/>
            <person name="Judelson H.S."/>
            <person name="Nusbaum C."/>
        </authorList>
    </citation>
    <scope>NUCLEOTIDE SEQUENCE [LARGE SCALE GENOMIC DNA]</scope>
    <source>
        <strain evidence="3">T30-4</strain>
    </source>
</reference>
<keyword evidence="3" id="KW-1185">Reference proteome</keyword>
<feature type="region of interest" description="Disordered" evidence="1">
    <location>
        <begin position="96"/>
        <end position="116"/>
    </location>
</feature>
<proteinExistence type="predicted"/>
<dbReference type="OrthoDB" id="70387at2759"/>
<accession>D0N6K6</accession>
<evidence type="ECO:0000313" key="2">
    <source>
        <dbReference type="EMBL" id="EEY53205.1"/>
    </source>
</evidence>
<dbReference type="EMBL" id="DS028127">
    <property type="protein sequence ID" value="EEY53205.1"/>
    <property type="molecule type" value="Genomic_DNA"/>
</dbReference>
<feature type="compositionally biased region" description="Basic residues" evidence="1">
    <location>
        <begin position="103"/>
        <end position="116"/>
    </location>
</feature>
<dbReference type="AlphaFoldDB" id="D0N6K6"/>
<organism evidence="2 3">
    <name type="scientific">Phytophthora infestans (strain T30-4)</name>
    <name type="common">Potato late blight agent</name>
    <dbReference type="NCBI Taxonomy" id="403677"/>
    <lineage>
        <taxon>Eukaryota</taxon>
        <taxon>Sar</taxon>
        <taxon>Stramenopiles</taxon>
        <taxon>Oomycota</taxon>
        <taxon>Peronosporomycetes</taxon>
        <taxon>Peronosporales</taxon>
        <taxon>Peronosporaceae</taxon>
        <taxon>Phytophthora</taxon>
    </lineage>
</organism>
<dbReference type="GeneID" id="9463414"/>
<sequence length="116" mass="13572">MGGAATNGHLEVVQWLHFNRGLQQGGDWRSCSLNVVQFLLLEFRRQDEMQRAFTAATSCGHVAKWVKTTYPEKLSDTDTQPGRKRVVKLFERKLKHPRDAKTTHLKKKAKRRHRRY</sequence>
<dbReference type="HOGENOM" id="CLU_2101696_0_0_1"/>